<organism evidence="8 9">
    <name type="scientific">Aureibacter tunicatorum</name>
    <dbReference type="NCBI Taxonomy" id="866807"/>
    <lineage>
        <taxon>Bacteria</taxon>
        <taxon>Pseudomonadati</taxon>
        <taxon>Bacteroidota</taxon>
        <taxon>Cytophagia</taxon>
        <taxon>Cytophagales</taxon>
        <taxon>Persicobacteraceae</taxon>
        <taxon>Aureibacter</taxon>
    </lineage>
</organism>
<evidence type="ECO:0000313" key="8">
    <source>
        <dbReference type="EMBL" id="MDR6239160.1"/>
    </source>
</evidence>
<evidence type="ECO:0000256" key="2">
    <source>
        <dbReference type="ARBA" id="ARBA00023136"/>
    </source>
</evidence>
<evidence type="ECO:0000256" key="3">
    <source>
        <dbReference type="ARBA" id="ARBA00023237"/>
    </source>
</evidence>
<feature type="chain" id="PRO_5041930424" evidence="6">
    <location>
        <begin position="23"/>
        <end position="483"/>
    </location>
</feature>
<dbReference type="GO" id="GO:0009279">
    <property type="term" value="C:cell outer membrane"/>
    <property type="evidence" value="ECO:0007669"/>
    <property type="project" value="UniProtKB-SubCell"/>
</dbReference>
<dbReference type="Pfam" id="PF07676">
    <property type="entry name" value="PD40"/>
    <property type="match status" value="2"/>
</dbReference>
<dbReference type="PRINTS" id="PR01021">
    <property type="entry name" value="OMPADOMAIN"/>
</dbReference>
<dbReference type="SUPFAM" id="SSF103088">
    <property type="entry name" value="OmpA-like"/>
    <property type="match status" value="1"/>
</dbReference>
<dbReference type="PANTHER" id="PTHR30329">
    <property type="entry name" value="STATOR ELEMENT OF FLAGELLAR MOTOR COMPLEX"/>
    <property type="match status" value="1"/>
</dbReference>
<evidence type="ECO:0000256" key="6">
    <source>
        <dbReference type="SAM" id="SignalP"/>
    </source>
</evidence>
<keyword evidence="9" id="KW-1185">Reference proteome</keyword>
<dbReference type="InterPro" id="IPR036737">
    <property type="entry name" value="OmpA-like_sf"/>
</dbReference>
<keyword evidence="6" id="KW-0732">Signal</keyword>
<name>A0AAE3XNJ7_9BACT</name>
<dbReference type="CDD" id="cd07185">
    <property type="entry name" value="OmpA_C-like"/>
    <property type="match status" value="1"/>
</dbReference>
<reference evidence="8" key="1">
    <citation type="submission" date="2023-07" db="EMBL/GenBank/DDBJ databases">
        <title>Genomic Encyclopedia of Type Strains, Phase IV (KMG-IV): sequencing the most valuable type-strain genomes for metagenomic binning, comparative biology and taxonomic classification.</title>
        <authorList>
            <person name="Goeker M."/>
        </authorList>
    </citation>
    <scope>NUCLEOTIDE SEQUENCE</scope>
    <source>
        <strain evidence="8">DSM 26174</strain>
    </source>
</reference>
<evidence type="ECO:0000256" key="1">
    <source>
        <dbReference type="ARBA" id="ARBA00004442"/>
    </source>
</evidence>
<dbReference type="InterPro" id="IPR050330">
    <property type="entry name" value="Bact_OuterMem_StrucFunc"/>
</dbReference>
<comment type="caution">
    <text evidence="8">The sequence shown here is derived from an EMBL/GenBank/DDBJ whole genome shotgun (WGS) entry which is preliminary data.</text>
</comment>
<sequence length="483" mass="55623">MKLLNIFSAIALSCVTSLGVNAQLKLDSMVFTQPTMLKKVSSKSEDIKPMLSPDGNTLYFIRVFDKRNVGGKMAGQDIWYSKRTLDNGWTEPSNKNVNGWNNQDNNAILHISKDYKTVYLLDSYNKRKKNGKGFAVSEMVLDSTWNKPKTIIVEGMKPKYGFFDFTVSEDEKVIIASITEKEGVNENLFITFKDEEGNWKKPVNLSQSINTTGFEIAPFLVGDSVLYFSSDGHRGYGDADIFRSKRLDDTWLNWSEPENLGEEVNSSKFDAYFSLKGDDAFFASNRDGRFSSIFHSEFIPESELRRRQEEKDRLENERLLAEQEAQEKALALKKEQEAEAKKKRRAPSRVKPTISYKNIDMLTKGKMLDNTVIFFEFDSNELNENMKQIIRQWAYQLDENVEWRILVKGHTDDKGSEEYNKKLSEKRAIAAQEFISEQGINVHELIIEAKGEADPLEKNETDFGRMKNRRTEIYAQPIKRDQL</sequence>
<comment type="subcellular location">
    <subcellularLocation>
        <location evidence="1">Cell outer membrane</location>
    </subcellularLocation>
</comment>
<dbReference type="InterPro" id="IPR006665">
    <property type="entry name" value="OmpA-like"/>
</dbReference>
<keyword evidence="3" id="KW-0998">Cell outer membrane</keyword>
<dbReference type="PROSITE" id="PS51123">
    <property type="entry name" value="OMPA_2"/>
    <property type="match status" value="1"/>
</dbReference>
<evidence type="ECO:0000259" key="7">
    <source>
        <dbReference type="PROSITE" id="PS51123"/>
    </source>
</evidence>
<feature type="signal peptide" evidence="6">
    <location>
        <begin position="1"/>
        <end position="22"/>
    </location>
</feature>
<dbReference type="InterPro" id="IPR011659">
    <property type="entry name" value="WD40"/>
</dbReference>
<dbReference type="EMBL" id="JAVDQD010000002">
    <property type="protein sequence ID" value="MDR6239160.1"/>
    <property type="molecule type" value="Genomic_DNA"/>
</dbReference>
<evidence type="ECO:0000256" key="5">
    <source>
        <dbReference type="SAM" id="Coils"/>
    </source>
</evidence>
<dbReference type="CDD" id="cd15482">
    <property type="entry name" value="Sialidase_non-viral"/>
    <property type="match status" value="1"/>
</dbReference>
<dbReference type="Gene3D" id="3.30.1330.60">
    <property type="entry name" value="OmpA-like domain"/>
    <property type="match status" value="1"/>
</dbReference>
<feature type="coiled-coil region" evidence="5">
    <location>
        <begin position="304"/>
        <end position="341"/>
    </location>
</feature>
<evidence type="ECO:0000256" key="4">
    <source>
        <dbReference type="PROSITE-ProRule" id="PRU00473"/>
    </source>
</evidence>
<dbReference type="PANTHER" id="PTHR30329:SF21">
    <property type="entry name" value="LIPOPROTEIN YIAD-RELATED"/>
    <property type="match status" value="1"/>
</dbReference>
<dbReference type="RefSeq" id="WP_309938714.1">
    <property type="nucleotide sequence ID" value="NZ_AP025305.1"/>
</dbReference>
<evidence type="ECO:0000313" key="9">
    <source>
        <dbReference type="Proteomes" id="UP001185092"/>
    </source>
</evidence>
<keyword evidence="5" id="KW-0175">Coiled coil</keyword>
<accession>A0AAE3XNJ7</accession>
<dbReference type="AlphaFoldDB" id="A0AAE3XNJ7"/>
<dbReference type="InterPro" id="IPR006664">
    <property type="entry name" value="OMP_bac"/>
</dbReference>
<keyword evidence="2 4" id="KW-0472">Membrane</keyword>
<proteinExistence type="predicted"/>
<dbReference type="Pfam" id="PF00691">
    <property type="entry name" value="OmpA"/>
    <property type="match status" value="1"/>
</dbReference>
<protein>
    <submittedName>
        <fullName evidence="8">Outer membrane protein OmpA-like peptidoglycan-associated protein</fullName>
    </submittedName>
</protein>
<feature type="domain" description="OmpA-like" evidence="7">
    <location>
        <begin position="362"/>
        <end position="479"/>
    </location>
</feature>
<dbReference type="Proteomes" id="UP001185092">
    <property type="component" value="Unassembled WGS sequence"/>
</dbReference>
<gene>
    <name evidence="8" type="ORF">HNQ88_002197</name>
</gene>